<dbReference type="PANTHER" id="PTHR22957:SF212">
    <property type="entry name" value="RELATED TO THE N TERMINUS OF TRE ONCOGENE, ISOFORM A"/>
    <property type="match status" value="1"/>
</dbReference>
<dbReference type="PANTHER" id="PTHR22957">
    <property type="entry name" value="TBC1 DOMAIN FAMILY MEMBER GTPASE-ACTIVATING PROTEIN"/>
    <property type="match status" value="1"/>
</dbReference>
<reference evidence="3" key="1">
    <citation type="submission" date="2016-09" db="EMBL/GenBank/DDBJ databases">
        <authorList>
            <person name="Hebert L."/>
            <person name="Moumen B."/>
        </authorList>
    </citation>
    <scope>NUCLEOTIDE SEQUENCE [LARGE SCALE GENOMIC DNA]</scope>
    <source>
        <strain evidence="3">OVI</strain>
    </source>
</reference>
<dbReference type="EMBL" id="CZPT02000654">
    <property type="protein sequence ID" value="SCU66960.1"/>
    <property type="molecule type" value="Genomic_DNA"/>
</dbReference>
<dbReference type="InterPro" id="IPR035969">
    <property type="entry name" value="Rab-GAP_TBC_sf"/>
</dbReference>
<dbReference type="RefSeq" id="XP_067078331.1">
    <property type="nucleotide sequence ID" value="XM_067222230.1"/>
</dbReference>
<dbReference type="Pfam" id="PF00566">
    <property type="entry name" value="RabGAP-TBC"/>
    <property type="match status" value="2"/>
</dbReference>
<accession>A0A1G4I5F1</accession>
<protein>
    <submittedName>
        <fullName evidence="3">Rab-GTPase-TBC domain containing protein, putative</fullName>
    </submittedName>
</protein>
<dbReference type="InterPro" id="IPR000195">
    <property type="entry name" value="Rab-GAP-TBC_dom"/>
</dbReference>
<dbReference type="Gene3D" id="1.10.8.270">
    <property type="entry name" value="putative rabgap domain of human tbc1 domain family member 14 like domains"/>
    <property type="match status" value="1"/>
</dbReference>
<keyword evidence="4" id="KW-1185">Reference proteome</keyword>
<evidence type="ECO:0000256" key="1">
    <source>
        <dbReference type="SAM" id="MobiDB-lite"/>
    </source>
</evidence>
<dbReference type="AlphaFoldDB" id="A0A1G4I5F1"/>
<organism evidence="3 4">
    <name type="scientific">Trypanosoma equiperdum</name>
    <dbReference type="NCBI Taxonomy" id="5694"/>
    <lineage>
        <taxon>Eukaryota</taxon>
        <taxon>Discoba</taxon>
        <taxon>Euglenozoa</taxon>
        <taxon>Kinetoplastea</taxon>
        <taxon>Metakinetoplastina</taxon>
        <taxon>Trypanosomatida</taxon>
        <taxon>Trypanosomatidae</taxon>
        <taxon>Trypanosoma</taxon>
    </lineage>
</organism>
<dbReference type="VEuPathDB" id="TriTrypDB:TEOVI_000037100"/>
<proteinExistence type="predicted"/>
<dbReference type="Gene3D" id="1.10.472.80">
    <property type="entry name" value="Ypt/Rab-GAP domain of gyp1p, domain 3"/>
    <property type="match status" value="1"/>
</dbReference>
<comment type="caution">
    <text evidence="3">The sequence shown here is derived from an EMBL/GenBank/DDBJ whole genome shotgun (WGS) entry which is preliminary data.</text>
</comment>
<dbReference type="Proteomes" id="UP000195570">
    <property type="component" value="Unassembled WGS sequence"/>
</dbReference>
<dbReference type="SMART" id="SM00164">
    <property type="entry name" value="TBC"/>
    <property type="match status" value="1"/>
</dbReference>
<feature type="region of interest" description="Disordered" evidence="1">
    <location>
        <begin position="74"/>
        <end position="93"/>
    </location>
</feature>
<evidence type="ECO:0000259" key="2">
    <source>
        <dbReference type="PROSITE" id="PS50086"/>
    </source>
</evidence>
<dbReference type="GeneID" id="92374311"/>
<evidence type="ECO:0000313" key="4">
    <source>
        <dbReference type="Proteomes" id="UP000195570"/>
    </source>
</evidence>
<feature type="compositionally biased region" description="Polar residues" evidence="1">
    <location>
        <begin position="74"/>
        <end position="85"/>
    </location>
</feature>
<dbReference type="PROSITE" id="PS50086">
    <property type="entry name" value="TBC_RABGAP"/>
    <property type="match status" value="1"/>
</dbReference>
<name>A0A1G4I5F1_TRYEQ</name>
<dbReference type="SUPFAM" id="SSF47923">
    <property type="entry name" value="Ypt/Rab-GAP domain of gyp1p"/>
    <property type="match status" value="2"/>
</dbReference>
<sequence>MLTGRQKVVTKGPGTAVRAPLGTLYRVYGFVVVPANGSSAIGTTNPSADVTSTAASHAVERGTVYIVNRNTNETSTCGSSGSTHPSCHDGGTHINEYDESPSRSLYEDAVRAMLDTPLGDVAVRRADDGRVTVRDLAWSGSIDRTVRSTVWRLLCDCVPPAPASAGRQQTELRRKREEYEYVMAKCCPITITDFLQPRGRASQSDWSQQGGGSLMEMHLSPDDRKNLSQIASDIPRHTQAVFRHTKTVSALARCLFFWSRRYPAVGYVQGIDDIMVVFFSVFLEGAVVEFNACCCCCDGGRVLCEEQLPRNEHGGKHIHTDDRIKIDGDKVGNGGYGGGGGYAGDEHTVKKSVRGSGINTFRACISPSVVYTDDVAKFGEAMERLPVEVLRTAEADAYLCGAFFLSWLQDNFVEGQPGIRRTLALMERVLIVLDPGVLDAITSQGITLMDCCFQWLHCLLARELPLRLVVLLWEKYMAVLNSETVHDFHAYVCAVLLTRVRDNVIGQPVDVILNFLKDPLGTRSLQLQHIPDDESKCSQGWLENLVAEAWQFYKGHPPSMLA</sequence>
<feature type="domain" description="Rab-GAP TBC" evidence="2">
    <location>
        <begin position="141"/>
        <end position="480"/>
    </location>
</feature>
<gene>
    <name evidence="3" type="ORF">TEOVI_000037100</name>
</gene>
<dbReference type="GO" id="GO:0005096">
    <property type="term" value="F:GTPase activator activity"/>
    <property type="evidence" value="ECO:0007669"/>
    <property type="project" value="TreeGrafter"/>
</dbReference>
<evidence type="ECO:0000313" key="3">
    <source>
        <dbReference type="EMBL" id="SCU66960.1"/>
    </source>
</evidence>